<dbReference type="Proteomes" id="UP001163064">
    <property type="component" value="Unassembled WGS sequence"/>
</dbReference>
<feature type="compositionally biased region" description="Polar residues" evidence="1">
    <location>
        <begin position="485"/>
        <end position="494"/>
    </location>
</feature>
<feature type="region of interest" description="Disordered" evidence="1">
    <location>
        <begin position="1"/>
        <end position="23"/>
    </location>
</feature>
<accession>A0ABT3TY73</accession>
<organism evidence="2 3">
    <name type="scientific">Streptomyces beihaiensis</name>
    <dbReference type="NCBI Taxonomy" id="2984495"/>
    <lineage>
        <taxon>Bacteria</taxon>
        <taxon>Bacillati</taxon>
        <taxon>Actinomycetota</taxon>
        <taxon>Actinomycetes</taxon>
        <taxon>Kitasatosporales</taxon>
        <taxon>Streptomycetaceae</taxon>
        <taxon>Streptomyces</taxon>
    </lineage>
</organism>
<comment type="caution">
    <text evidence="2">The sequence shown here is derived from an EMBL/GenBank/DDBJ whole genome shotgun (WGS) entry which is preliminary data.</text>
</comment>
<feature type="compositionally biased region" description="Low complexity" evidence="1">
    <location>
        <begin position="390"/>
        <end position="407"/>
    </location>
</feature>
<feature type="region of interest" description="Disordered" evidence="1">
    <location>
        <begin position="148"/>
        <end position="182"/>
    </location>
</feature>
<gene>
    <name evidence="2" type="ORF">OFY01_18790</name>
</gene>
<keyword evidence="3" id="KW-1185">Reference proteome</keyword>
<feature type="compositionally biased region" description="Gly residues" evidence="1">
    <location>
        <begin position="250"/>
        <end position="259"/>
    </location>
</feature>
<feature type="compositionally biased region" description="Low complexity" evidence="1">
    <location>
        <begin position="269"/>
        <end position="283"/>
    </location>
</feature>
<protein>
    <recommendedName>
        <fullName evidence="4">PPE domain-containing protein</fullName>
    </recommendedName>
</protein>
<dbReference type="RefSeq" id="WP_266601391.1">
    <property type="nucleotide sequence ID" value="NZ_JAPHNL010000240.1"/>
</dbReference>
<evidence type="ECO:0008006" key="4">
    <source>
        <dbReference type="Google" id="ProtNLM"/>
    </source>
</evidence>
<evidence type="ECO:0000313" key="2">
    <source>
        <dbReference type="EMBL" id="MCX3061770.1"/>
    </source>
</evidence>
<feature type="compositionally biased region" description="Basic and acidic residues" evidence="1">
    <location>
        <begin position="158"/>
        <end position="167"/>
    </location>
</feature>
<dbReference type="InterPro" id="IPR038332">
    <property type="entry name" value="PPE_sf"/>
</dbReference>
<reference evidence="2" key="1">
    <citation type="submission" date="2022-10" db="EMBL/GenBank/DDBJ databases">
        <title>Streptomyces beihaiensis sp. nov., a chitin degrading actinobacterium, isolated from shrimp pond soil.</title>
        <authorList>
            <person name="Xie J."/>
            <person name="Shen N."/>
        </authorList>
    </citation>
    <scope>NUCLEOTIDE SEQUENCE</scope>
    <source>
        <strain evidence="2">GXMU-J5</strain>
    </source>
</reference>
<evidence type="ECO:0000256" key="1">
    <source>
        <dbReference type="SAM" id="MobiDB-lite"/>
    </source>
</evidence>
<feature type="region of interest" description="Disordered" evidence="1">
    <location>
        <begin position="228"/>
        <end position="594"/>
    </location>
</feature>
<feature type="compositionally biased region" description="Gly residues" evidence="1">
    <location>
        <begin position="544"/>
        <end position="557"/>
    </location>
</feature>
<dbReference type="EMBL" id="JAPHNL010000240">
    <property type="protein sequence ID" value="MCX3061770.1"/>
    <property type="molecule type" value="Genomic_DNA"/>
</dbReference>
<feature type="compositionally biased region" description="Low complexity" evidence="1">
    <location>
        <begin position="502"/>
        <end position="516"/>
    </location>
</feature>
<feature type="compositionally biased region" description="Polar residues" evidence="1">
    <location>
        <begin position="519"/>
        <end position="528"/>
    </location>
</feature>
<sequence length="594" mass="60862">MSGNHGKTPDKPPTPQEQVKGQVALTNAAQTAMGIVHGAFGFGPDRVFQYGQRTDFEKHDLNVMLDLVEDAKPSDLENAGSALWKASKAMSDAATELRSNIKHASDDFQGEAGTAFQKWGHGLADHTDALSTYVQSAGVEIAAAASGLAQVKSSMPPRDTRPVDQQKMRPSQYPAHQQNDNNPEYQAAVKVEGHRQEAINQMNRLSSFYSVSSEGLSKLDQHAPTFEAMPHVGVPQPDPQYGTVTHEHGGGASAPGGHPGASMPAVHHSTQTPPSSETQTPSPKEVHGRITTPHSPVGTEIDSVDTLPRPPVSTPGPQEPVTLTGPNASGGPTSPLPTGFPGPTTGQTVRGLGGAGTRRPFTSQGRAGASETAGASRSGLGRGSTNDPLGRAGAGRAATGRAGTEGENVSRGGAQGGRPTSTARGVTGGTARANTVKSVRPSGPGATGASRENGVVGGRPSSAKGTGQTGSRIPRGTVMGDEGSGNAQGNTARISQRGVIGAQGSESASRSSSGGRKIQGTSEAVTGRSTERNSGARAGRKGFTPGGEGLVRGGSTRGGRDEGGQDGAQRPDYLVEDEETHLPHDRRSAPPVVD</sequence>
<evidence type="ECO:0000313" key="3">
    <source>
        <dbReference type="Proteomes" id="UP001163064"/>
    </source>
</evidence>
<feature type="compositionally biased region" description="Pro residues" evidence="1">
    <location>
        <begin position="308"/>
        <end position="318"/>
    </location>
</feature>
<name>A0ABT3TY73_9ACTN</name>
<dbReference type="Gene3D" id="1.20.1260.20">
    <property type="entry name" value="PPE superfamily"/>
    <property type="match status" value="1"/>
</dbReference>
<proteinExistence type="predicted"/>